<evidence type="ECO:0000256" key="1">
    <source>
        <dbReference type="SAM" id="MobiDB-lite"/>
    </source>
</evidence>
<reference evidence="2" key="1">
    <citation type="journal article" date="2022" name="bioRxiv">
        <title>Sequencing and chromosome-scale assembly of the giantPleurodeles waltlgenome.</title>
        <authorList>
            <person name="Brown T."/>
            <person name="Elewa A."/>
            <person name="Iarovenko S."/>
            <person name="Subramanian E."/>
            <person name="Araus A.J."/>
            <person name="Petzold A."/>
            <person name="Susuki M."/>
            <person name="Suzuki K.-i.T."/>
            <person name="Hayashi T."/>
            <person name="Toyoda A."/>
            <person name="Oliveira C."/>
            <person name="Osipova E."/>
            <person name="Leigh N.D."/>
            <person name="Simon A."/>
            <person name="Yun M.H."/>
        </authorList>
    </citation>
    <scope>NUCLEOTIDE SEQUENCE</scope>
    <source>
        <strain evidence="2">20211129_DDA</strain>
        <tissue evidence="2">Liver</tissue>
    </source>
</reference>
<comment type="caution">
    <text evidence="2">The sequence shown here is derived from an EMBL/GenBank/DDBJ whole genome shotgun (WGS) entry which is preliminary data.</text>
</comment>
<name>A0AAV7Q138_PLEWA</name>
<organism evidence="2 3">
    <name type="scientific">Pleurodeles waltl</name>
    <name type="common">Iberian ribbed newt</name>
    <dbReference type="NCBI Taxonomy" id="8319"/>
    <lineage>
        <taxon>Eukaryota</taxon>
        <taxon>Metazoa</taxon>
        <taxon>Chordata</taxon>
        <taxon>Craniata</taxon>
        <taxon>Vertebrata</taxon>
        <taxon>Euteleostomi</taxon>
        <taxon>Amphibia</taxon>
        <taxon>Batrachia</taxon>
        <taxon>Caudata</taxon>
        <taxon>Salamandroidea</taxon>
        <taxon>Salamandridae</taxon>
        <taxon>Pleurodelinae</taxon>
        <taxon>Pleurodeles</taxon>
    </lineage>
</organism>
<dbReference type="EMBL" id="JANPWB010000010">
    <property type="protein sequence ID" value="KAJ1133920.1"/>
    <property type="molecule type" value="Genomic_DNA"/>
</dbReference>
<keyword evidence="3" id="KW-1185">Reference proteome</keyword>
<gene>
    <name evidence="2" type="ORF">NDU88_000392</name>
</gene>
<dbReference type="AlphaFoldDB" id="A0AAV7Q138"/>
<feature type="region of interest" description="Disordered" evidence="1">
    <location>
        <begin position="124"/>
        <end position="144"/>
    </location>
</feature>
<accession>A0AAV7Q138</accession>
<evidence type="ECO:0000313" key="2">
    <source>
        <dbReference type="EMBL" id="KAJ1133920.1"/>
    </source>
</evidence>
<sequence>MHLGAEQQPPTAPATEAAHPAFPASRAVFRGCFSPASSGRHRLAAAAANRVPDAHLALALVVSSRDASHPAPASTSVVCRTPLSSSLVFDIAPVNGYRARCRWTVNYIVCETSCNGRGRRPWAVGGRPASASGRSGGVRRKGGNSLRAAHEPYALVESTQGGCARSLLGGSVACRRERREAASASNGRVDPRQQPCEREGAVRWLIELEARASPPHRGSVTSSPRHRCSLSGPFRYLPTSARCASPSELSLCAPPLSRKVTPPGFNGRPTPRLGRGHRRRTRRSGRVNVNWCLQAHRRLGQRHIRTRLLNGGFFECAVIMCK</sequence>
<evidence type="ECO:0000313" key="3">
    <source>
        <dbReference type="Proteomes" id="UP001066276"/>
    </source>
</evidence>
<proteinExistence type="predicted"/>
<feature type="compositionally biased region" description="Low complexity" evidence="1">
    <location>
        <begin position="124"/>
        <end position="133"/>
    </location>
</feature>
<dbReference type="Proteomes" id="UP001066276">
    <property type="component" value="Chromosome 6"/>
</dbReference>
<feature type="region of interest" description="Disordered" evidence="1">
    <location>
        <begin position="260"/>
        <end position="282"/>
    </location>
</feature>
<protein>
    <submittedName>
        <fullName evidence="2">Uncharacterized protein</fullName>
    </submittedName>
</protein>